<dbReference type="InterPro" id="IPR037950">
    <property type="entry name" value="PgdA-like"/>
</dbReference>
<gene>
    <name evidence="2" type="ORF">SAMN06272737_14318</name>
</gene>
<dbReference type="GO" id="GO:0016810">
    <property type="term" value="F:hydrolase activity, acting on carbon-nitrogen (but not peptide) bonds"/>
    <property type="evidence" value="ECO:0007669"/>
    <property type="project" value="InterPro"/>
</dbReference>
<dbReference type="CDD" id="cd10938">
    <property type="entry name" value="CE4_HpPgdA_like"/>
    <property type="match status" value="1"/>
</dbReference>
<dbReference type="EMBL" id="FZNO01000043">
    <property type="protein sequence ID" value="SNR94165.1"/>
    <property type="molecule type" value="Genomic_DNA"/>
</dbReference>
<evidence type="ECO:0000259" key="1">
    <source>
        <dbReference type="PROSITE" id="PS51677"/>
    </source>
</evidence>
<dbReference type="Gene3D" id="3.20.20.370">
    <property type="entry name" value="Glycoside hydrolase/deacetylase"/>
    <property type="match status" value="1"/>
</dbReference>
<accession>A0A239AEZ3</accession>
<dbReference type="RefSeq" id="WP_089338901.1">
    <property type="nucleotide sequence ID" value="NZ_FZNO01000043.1"/>
</dbReference>
<name>A0A239AEZ3_9ACTN</name>
<dbReference type="GO" id="GO:0005975">
    <property type="term" value="P:carbohydrate metabolic process"/>
    <property type="evidence" value="ECO:0007669"/>
    <property type="project" value="InterPro"/>
</dbReference>
<reference evidence="2 3" key="1">
    <citation type="submission" date="2017-06" db="EMBL/GenBank/DDBJ databases">
        <authorList>
            <person name="Kim H.J."/>
            <person name="Triplett B.A."/>
        </authorList>
    </citation>
    <scope>NUCLEOTIDE SEQUENCE [LARGE SCALE GENOMIC DNA]</scope>
    <source>
        <strain evidence="2 3">DSM 44272</strain>
    </source>
</reference>
<evidence type="ECO:0000313" key="3">
    <source>
        <dbReference type="Proteomes" id="UP000198403"/>
    </source>
</evidence>
<dbReference type="PANTHER" id="PTHR47561">
    <property type="entry name" value="POLYSACCHARIDE DEACETYLASE FAMILY PROTEIN (AFU_ORTHOLOGUE AFUA_6G05030)"/>
    <property type="match status" value="1"/>
</dbReference>
<sequence>MTNGAARVSVCLGFDFDAISLWIGSMGSTSPSMMSRGEFGAAAIPRILDLLKRYDVRATWCVPGHSVYAYPDLVRRIHDSGHELGHHGWVHENPQKFDRDGERRNLERGFEAFDKVVGIRPRGYRSPAWDFSENTIDLLLEFGFDYDSSCMGNDVHPYYLRQGDKASATEPYVFGEPVELVEVPVTWGLDDFPPFEFVWGSNSGLASPSDIEEIWRGDFDYAYRHAGLDGEGAVYALTMHPQVIGRGHRMLMLERLLQHMSGHDGVVFETISEFVDRWKAANPLDQWRTAHPEFAEPGRRGAS</sequence>
<dbReference type="InterPro" id="IPR011330">
    <property type="entry name" value="Glyco_hydro/deAcase_b/a-brl"/>
</dbReference>
<organism evidence="2 3">
    <name type="scientific">Blastococcus mobilis</name>
    <dbReference type="NCBI Taxonomy" id="1938746"/>
    <lineage>
        <taxon>Bacteria</taxon>
        <taxon>Bacillati</taxon>
        <taxon>Actinomycetota</taxon>
        <taxon>Actinomycetes</taxon>
        <taxon>Geodermatophilales</taxon>
        <taxon>Geodermatophilaceae</taxon>
        <taxon>Blastococcus</taxon>
    </lineage>
</organism>
<dbReference type="OrthoDB" id="9784220at2"/>
<evidence type="ECO:0000313" key="2">
    <source>
        <dbReference type="EMBL" id="SNR94165.1"/>
    </source>
</evidence>
<dbReference type="PANTHER" id="PTHR47561:SF1">
    <property type="entry name" value="POLYSACCHARIDE DEACETYLASE FAMILY PROTEIN (AFU_ORTHOLOGUE AFUA_6G05030)"/>
    <property type="match status" value="1"/>
</dbReference>
<keyword evidence="3" id="KW-1185">Reference proteome</keyword>
<proteinExistence type="predicted"/>
<dbReference type="Pfam" id="PF01522">
    <property type="entry name" value="Polysacc_deac_1"/>
    <property type="match status" value="1"/>
</dbReference>
<protein>
    <submittedName>
        <fullName evidence="2">Polysaccharide deacetylase</fullName>
    </submittedName>
</protein>
<dbReference type="SUPFAM" id="SSF88713">
    <property type="entry name" value="Glycoside hydrolase/deacetylase"/>
    <property type="match status" value="1"/>
</dbReference>
<feature type="domain" description="NodB homology" evidence="1">
    <location>
        <begin position="24"/>
        <end position="303"/>
    </location>
</feature>
<dbReference type="InterPro" id="IPR002509">
    <property type="entry name" value="NODB_dom"/>
</dbReference>
<dbReference type="AlphaFoldDB" id="A0A239AEZ3"/>
<dbReference type="Proteomes" id="UP000198403">
    <property type="component" value="Unassembled WGS sequence"/>
</dbReference>
<dbReference type="PROSITE" id="PS51677">
    <property type="entry name" value="NODB"/>
    <property type="match status" value="1"/>
</dbReference>